<name>A0AAD6FSZ3_9TELE</name>
<sequence length="78" mass="8796">PFMLSFLPPWVNVVTQTLQPLQNINALLMPSHSDSPKWGELELEEDLNVDGNEKRGVGVNTINTLNTDCCYRQLRGNL</sequence>
<proteinExistence type="predicted"/>
<dbReference type="Proteomes" id="UP001219934">
    <property type="component" value="Unassembled WGS sequence"/>
</dbReference>
<comment type="caution">
    <text evidence="1">The sequence shown here is derived from an EMBL/GenBank/DDBJ whole genome shotgun (WGS) entry which is preliminary data.</text>
</comment>
<organism evidence="1 2">
    <name type="scientific">Pogonophryne albipinna</name>
    <dbReference type="NCBI Taxonomy" id="1090488"/>
    <lineage>
        <taxon>Eukaryota</taxon>
        <taxon>Metazoa</taxon>
        <taxon>Chordata</taxon>
        <taxon>Craniata</taxon>
        <taxon>Vertebrata</taxon>
        <taxon>Euteleostomi</taxon>
        <taxon>Actinopterygii</taxon>
        <taxon>Neopterygii</taxon>
        <taxon>Teleostei</taxon>
        <taxon>Neoteleostei</taxon>
        <taxon>Acanthomorphata</taxon>
        <taxon>Eupercaria</taxon>
        <taxon>Perciformes</taxon>
        <taxon>Notothenioidei</taxon>
        <taxon>Pogonophryne</taxon>
    </lineage>
</organism>
<gene>
    <name evidence="1" type="ORF">JOQ06_008886</name>
</gene>
<keyword evidence="2" id="KW-1185">Reference proteome</keyword>
<accession>A0AAD6FSZ3</accession>
<dbReference type="EMBL" id="JAPTMU010000002">
    <property type="protein sequence ID" value="KAJ4946843.1"/>
    <property type="molecule type" value="Genomic_DNA"/>
</dbReference>
<protein>
    <submittedName>
        <fullName evidence="1">Uncharacterized protein</fullName>
    </submittedName>
</protein>
<feature type="non-terminal residue" evidence="1">
    <location>
        <position position="78"/>
    </location>
</feature>
<dbReference type="AlphaFoldDB" id="A0AAD6FSZ3"/>
<evidence type="ECO:0000313" key="2">
    <source>
        <dbReference type="Proteomes" id="UP001219934"/>
    </source>
</evidence>
<reference evidence="1" key="1">
    <citation type="submission" date="2022-11" db="EMBL/GenBank/DDBJ databases">
        <title>Chromosome-level genome of Pogonophryne albipinna.</title>
        <authorList>
            <person name="Jo E."/>
        </authorList>
    </citation>
    <scope>NUCLEOTIDE SEQUENCE</scope>
    <source>
        <strain evidence="1">SGF0006</strain>
        <tissue evidence="1">Muscle</tissue>
    </source>
</reference>
<evidence type="ECO:0000313" key="1">
    <source>
        <dbReference type="EMBL" id="KAJ4946843.1"/>
    </source>
</evidence>
<feature type="non-terminal residue" evidence="1">
    <location>
        <position position="1"/>
    </location>
</feature>